<dbReference type="EC" id="1.1.1.130" evidence="2"/>
<dbReference type="InterPro" id="IPR036111">
    <property type="entry name" value="Mal/L-sulfo/L-lacto_DH-like_sf"/>
</dbReference>
<keyword evidence="3" id="KW-1185">Reference proteome</keyword>
<sequence length="333" mass="36527">MPRVPFQELHETLTRVLLNQGFTPERAELCARIFAETTRDGVYTHGLNRFPRFINNIRDGIVRVHESPERLSAFGVLERWSGRRGPGILNAYASMGRAIEIAREHGVGCVALSQTNHWMRAGTYGWQAAEAGMIGLCWTNTMPNLPPWGSKVRKLGNNPLVIAVPRAGGHVVLDMAMSQFSYGTLAAYRKRNELLPVDGGFDSEGQLTRDPAAIEQSWRPLPIGYWKGSGLSMVLDLMAALLSGGLATHQISDSMDRETGISQVFLALHPGGLAAAEELTRMADGVVESLRMGEEGAVRYPGEQTLRIREENLKLGVPVEEDVWAAVRALDAA</sequence>
<dbReference type="RefSeq" id="WP_194447787.1">
    <property type="nucleotide sequence ID" value="NZ_CP063849.1"/>
</dbReference>
<dbReference type="GO" id="GO:0047559">
    <property type="term" value="F:3-dehydro-L-gulonate 2-dehydrogenase activity"/>
    <property type="evidence" value="ECO:0007669"/>
    <property type="project" value="UniProtKB-EC"/>
</dbReference>
<evidence type="ECO:0000313" key="3">
    <source>
        <dbReference type="Proteomes" id="UP000593892"/>
    </source>
</evidence>
<keyword evidence="1 2" id="KW-0560">Oxidoreductase</keyword>
<evidence type="ECO:0000313" key="2">
    <source>
        <dbReference type="EMBL" id="QOY86118.1"/>
    </source>
</evidence>
<dbReference type="InterPro" id="IPR003767">
    <property type="entry name" value="Malate/L-lactate_DH-like"/>
</dbReference>
<name>A0A7S7NM09_PALFE</name>
<dbReference type="InterPro" id="IPR043143">
    <property type="entry name" value="Mal/L-sulf/L-lact_DH-like_NADP"/>
</dbReference>
<dbReference type="PANTHER" id="PTHR11091">
    <property type="entry name" value="OXIDOREDUCTASE-RELATED"/>
    <property type="match status" value="1"/>
</dbReference>
<reference evidence="2 3" key="1">
    <citation type="submission" date="2020-10" db="EMBL/GenBank/DDBJ databases">
        <title>Complete genome sequence of Paludibaculum fermentans P105T, a facultatively anaerobic acidobacterium capable of dissimilatory Fe(III) reduction.</title>
        <authorList>
            <person name="Dedysh S.N."/>
            <person name="Beletsky A.V."/>
            <person name="Kulichevskaya I.S."/>
            <person name="Mardanov A.V."/>
            <person name="Ravin N.V."/>
        </authorList>
    </citation>
    <scope>NUCLEOTIDE SEQUENCE [LARGE SCALE GENOMIC DNA]</scope>
    <source>
        <strain evidence="2 3">P105</strain>
    </source>
</reference>
<dbReference type="KEGG" id="pfer:IRI77_25355"/>
<dbReference type="Pfam" id="PF02615">
    <property type="entry name" value="Ldh_2"/>
    <property type="match status" value="1"/>
</dbReference>
<dbReference type="EMBL" id="CP063849">
    <property type="protein sequence ID" value="QOY86118.1"/>
    <property type="molecule type" value="Genomic_DNA"/>
</dbReference>
<proteinExistence type="predicted"/>
<evidence type="ECO:0000256" key="1">
    <source>
        <dbReference type="ARBA" id="ARBA00023002"/>
    </source>
</evidence>
<dbReference type="Gene3D" id="3.30.1370.60">
    <property type="entry name" value="Hypothetical oxidoreductase yiak, domain 2"/>
    <property type="match status" value="1"/>
</dbReference>
<dbReference type="Gene3D" id="1.10.1530.10">
    <property type="match status" value="1"/>
</dbReference>
<dbReference type="InterPro" id="IPR043144">
    <property type="entry name" value="Mal/L-sulf/L-lact_DH-like_ah"/>
</dbReference>
<organism evidence="2 3">
    <name type="scientific">Paludibaculum fermentans</name>
    <dbReference type="NCBI Taxonomy" id="1473598"/>
    <lineage>
        <taxon>Bacteria</taxon>
        <taxon>Pseudomonadati</taxon>
        <taxon>Acidobacteriota</taxon>
        <taxon>Terriglobia</taxon>
        <taxon>Bryobacterales</taxon>
        <taxon>Bryobacteraceae</taxon>
        <taxon>Paludibaculum</taxon>
    </lineage>
</organism>
<accession>A0A7S7NM09</accession>
<dbReference type="SUPFAM" id="SSF89733">
    <property type="entry name" value="L-sulfolactate dehydrogenase-like"/>
    <property type="match status" value="1"/>
</dbReference>
<gene>
    <name evidence="2" type="primary">yiaK</name>
    <name evidence="2" type="ORF">IRI77_25355</name>
</gene>
<dbReference type="NCBIfam" id="NF009750">
    <property type="entry name" value="PRK13260.1"/>
    <property type="match status" value="1"/>
</dbReference>
<dbReference type="Proteomes" id="UP000593892">
    <property type="component" value="Chromosome"/>
</dbReference>
<dbReference type="AlphaFoldDB" id="A0A7S7NM09"/>
<dbReference type="PANTHER" id="PTHR11091:SF3">
    <property type="entry name" value="2,3-DIKETO-L-GULONATE REDUCTASE"/>
    <property type="match status" value="1"/>
</dbReference>
<protein>
    <submittedName>
        <fullName evidence="2">3-dehydro-L-gulonate 2-dehydrogenase</fullName>
        <ecNumber evidence="2">1.1.1.130</ecNumber>
    </submittedName>
</protein>